<sequence>MQKHILILIICVVFSINAFSQNIGESSVSDSTKKSYSYGLQYYFVNGILFAFKFNTHFPGVWRLKLDFSGSIADLSSTSERFNSVNEVTEEDEHNSNNRNFDIALTFEYNYFFPVHKRLKPYVGLGPVFSYSYVDNRSENKSDIP</sequence>
<name>X1M7P7_9ZZZZ</name>
<reference evidence="1" key="1">
    <citation type="journal article" date="2014" name="Front. Microbiol.">
        <title>High frequency of phylogenetically diverse reductive dehalogenase-homologous genes in deep subseafloor sedimentary metagenomes.</title>
        <authorList>
            <person name="Kawai M."/>
            <person name="Futagami T."/>
            <person name="Toyoda A."/>
            <person name="Takaki Y."/>
            <person name="Nishi S."/>
            <person name="Hori S."/>
            <person name="Arai W."/>
            <person name="Tsubouchi T."/>
            <person name="Morono Y."/>
            <person name="Uchiyama I."/>
            <person name="Ito T."/>
            <person name="Fujiyama A."/>
            <person name="Inagaki F."/>
            <person name="Takami H."/>
        </authorList>
    </citation>
    <scope>NUCLEOTIDE SEQUENCE</scope>
    <source>
        <strain evidence="1">Expedition CK06-06</strain>
    </source>
</reference>
<organism evidence="1">
    <name type="scientific">marine sediment metagenome</name>
    <dbReference type="NCBI Taxonomy" id="412755"/>
    <lineage>
        <taxon>unclassified sequences</taxon>
        <taxon>metagenomes</taxon>
        <taxon>ecological metagenomes</taxon>
    </lineage>
</organism>
<accession>X1M7P7</accession>
<feature type="non-terminal residue" evidence="1">
    <location>
        <position position="145"/>
    </location>
</feature>
<evidence type="ECO:0008006" key="2">
    <source>
        <dbReference type="Google" id="ProtNLM"/>
    </source>
</evidence>
<evidence type="ECO:0000313" key="1">
    <source>
        <dbReference type="EMBL" id="GAI10715.1"/>
    </source>
</evidence>
<comment type="caution">
    <text evidence="1">The sequence shown here is derived from an EMBL/GenBank/DDBJ whole genome shotgun (WGS) entry which is preliminary data.</text>
</comment>
<gene>
    <name evidence="1" type="ORF">S06H3_10772</name>
</gene>
<dbReference type="EMBL" id="BARV01005067">
    <property type="protein sequence ID" value="GAI10715.1"/>
    <property type="molecule type" value="Genomic_DNA"/>
</dbReference>
<dbReference type="AlphaFoldDB" id="X1M7P7"/>
<proteinExistence type="predicted"/>
<protein>
    <recommendedName>
        <fullName evidence="2">Outer membrane protein beta-barrel domain-containing protein</fullName>
    </recommendedName>
</protein>